<dbReference type="HOGENOM" id="CLU_2427429_0_0_1"/>
<accession>E5AAA0</accession>
<dbReference type="EMBL" id="FP929138">
    <property type="protein sequence ID" value="CBY00591.1"/>
    <property type="molecule type" value="Genomic_DNA"/>
</dbReference>
<protein>
    <submittedName>
        <fullName evidence="2">Predicted protein</fullName>
    </submittedName>
</protein>
<sequence length="91" mass="10245">MPGHCGLLALLSIQFFSSLSSVHYTWASQRVEEISRLAADKTTTPPQTWLPGGYSAGRMVLVRKCQCTRWWWLVWISVCPPSRIGLLPVLT</sequence>
<evidence type="ECO:0000313" key="2">
    <source>
        <dbReference type="EMBL" id="CBY00591.1"/>
    </source>
</evidence>
<evidence type="ECO:0000313" key="3">
    <source>
        <dbReference type="Proteomes" id="UP000002668"/>
    </source>
</evidence>
<keyword evidence="1" id="KW-0732">Signal</keyword>
<gene>
    <name evidence="2" type="ORF">LEMA_uP017210.1</name>
</gene>
<dbReference type="VEuPathDB" id="FungiDB:LEMA_uP017210.1"/>
<name>E5AAA0_LEPMJ</name>
<feature type="signal peptide" evidence="1">
    <location>
        <begin position="1"/>
        <end position="27"/>
    </location>
</feature>
<dbReference type="Proteomes" id="UP000002668">
    <property type="component" value="Genome"/>
</dbReference>
<organism evidence="3">
    <name type="scientific">Leptosphaeria maculans (strain JN3 / isolate v23.1.3 / race Av1-4-5-6-7-8)</name>
    <name type="common">Blackleg fungus</name>
    <name type="synonym">Phoma lingam</name>
    <dbReference type="NCBI Taxonomy" id="985895"/>
    <lineage>
        <taxon>Eukaryota</taxon>
        <taxon>Fungi</taxon>
        <taxon>Dikarya</taxon>
        <taxon>Ascomycota</taxon>
        <taxon>Pezizomycotina</taxon>
        <taxon>Dothideomycetes</taxon>
        <taxon>Pleosporomycetidae</taxon>
        <taxon>Pleosporales</taxon>
        <taxon>Pleosporineae</taxon>
        <taxon>Leptosphaeriaceae</taxon>
        <taxon>Plenodomus</taxon>
        <taxon>Plenodomus lingam/Leptosphaeria maculans species complex</taxon>
    </lineage>
</organism>
<evidence type="ECO:0000256" key="1">
    <source>
        <dbReference type="SAM" id="SignalP"/>
    </source>
</evidence>
<reference evidence="3" key="1">
    <citation type="journal article" date="2011" name="Nat. Commun.">
        <title>Effector diversification within compartments of the Leptosphaeria maculans genome affected by Repeat-Induced Point mutations.</title>
        <authorList>
            <person name="Rouxel T."/>
            <person name="Grandaubert J."/>
            <person name="Hane J.K."/>
            <person name="Hoede C."/>
            <person name="van de Wouw A.P."/>
            <person name="Couloux A."/>
            <person name="Dominguez V."/>
            <person name="Anthouard V."/>
            <person name="Bally P."/>
            <person name="Bourras S."/>
            <person name="Cozijnsen A.J."/>
            <person name="Ciuffetti L.M."/>
            <person name="Degrave A."/>
            <person name="Dilmaghani A."/>
            <person name="Duret L."/>
            <person name="Fudal I."/>
            <person name="Goodwin S.B."/>
            <person name="Gout L."/>
            <person name="Glaser N."/>
            <person name="Linglin J."/>
            <person name="Kema G.H.J."/>
            <person name="Lapalu N."/>
            <person name="Lawrence C.B."/>
            <person name="May K."/>
            <person name="Meyer M."/>
            <person name="Ollivier B."/>
            <person name="Poulain J."/>
            <person name="Schoch C.L."/>
            <person name="Simon A."/>
            <person name="Spatafora J.W."/>
            <person name="Stachowiak A."/>
            <person name="Turgeon B.G."/>
            <person name="Tyler B.M."/>
            <person name="Vincent D."/>
            <person name="Weissenbach J."/>
            <person name="Amselem J."/>
            <person name="Quesneville H."/>
            <person name="Oliver R.P."/>
            <person name="Wincker P."/>
            <person name="Balesdent M.-H."/>
            <person name="Howlett B.J."/>
        </authorList>
    </citation>
    <scope>NUCLEOTIDE SEQUENCE [LARGE SCALE GENOMIC DNA]</scope>
    <source>
        <strain evidence="3">JN3 / isolate v23.1.3 / race Av1-4-5-6-7-8</strain>
    </source>
</reference>
<feature type="chain" id="PRO_5003195117" evidence="1">
    <location>
        <begin position="28"/>
        <end position="91"/>
    </location>
</feature>
<dbReference type="InParanoid" id="E5AAA0"/>
<dbReference type="AlphaFoldDB" id="E5AAA0"/>
<keyword evidence="3" id="KW-1185">Reference proteome</keyword>
<proteinExistence type="predicted"/>